<gene>
    <name evidence="1" type="ORF">GWO12_00040</name>
</gene>
<protein>
    <submittedName>
        <fullName evidence="1">Uncharacterized protein</fullName>
    </submittedName>
</protein>
<dbReference type="EMBL" id="JAACAK010000002">
    <property type="protein sequence ID" value="NIR73496.1"/>
    <property type="molecule type" value="Genomic_DNA"/>
</dbReference>
<dbReference type="Proteomes" id="UP000702544">
    <property type="component" value="Unassembled WGS sequence"/>
</dbReference>
<sequence length="140" mass="15709">MRRCWEAIFSYGEGWARFDVVVNLNRGTLTLHRSLDADYSPMLRQLLGKSNSLTPIPQSSRKVESMTFDVEILGYKMSRQGAGEFRPGRSGDWLVVQSFLPGSADSFLFSVNDRLNAGELTIQNERSLPTVISTLMLVFG</sequence>
<comment type="caution">
    <text evidence="1">The sequence shown here is derived from an EMBL/GenBank/DDBJ whole genome shotgun (WGS) entry which is preliminary data.</text>
</comment>
<organism evidence="1 2">
    <name type="scientific">Candidatus Kutchimonas denitrificans</name>
    <dbReference type="NCBI Taxonomy" id="3056748"/>
    <lineage>
        <taxon>Bacteria</taxon>
        <taxon>Pseudomonadati</taxon>
        <taxon>Gemmatimonadota</taxon>
        <taxon>Gemmatimonadia</taxon>
        <taxon>Candidatus Palauibacterales</taxon>
        <taxon>Candidatus Palauibacteraceae</taxon>
        <taxon>Candidatus Kutchimonas</taxon>
    </lineage>
</organism>
<evidence type="ECO:0000313" key="2">
    <source>
        <dbReference type="Proteomes" id="UP000702544"/>
    </source>
</evidence>
<accession>A0AAE4Z8P3</accession>
<proteinExistence type="predicted"/>
<name>A0AAE4Z8P3_9BACT</name>
<reference evidence="1 2" key="1">
    <citation type="submission" date="2020-01" db="EMBL/GenBank/DDBJ databases">
        <title>Genomes assembled from Gulf of Kutch pelagic sediment metagenomes.</title>
        <authorList>
            <person name="Chandrashekar M."/>
            <person name="Mahajan M.S."/>
            <person name="Dave K.J."/>
            <person name="Vatsa P."/>
            <person name="Nathani N.M."/>
        </authorList>
    </citation>
    <scope>NUCLEOTIDE SEQUENCE [LARGE SCALE GENOMIC DNA]</scope>
    <source>
        <strain evidence="1">KS3-K002</strain>
    </source>
</reference>
<dbReference type="AlphaFoldDB" id="A0AAE4Z8P3"/>
<evidence type="ECO:0000313" key="1">
    <source>
        <dbReference type="EMBL" id="NIR73496.1"/>
    </source>
</evidence>